<evidence type="ECO:0000313" key="2">
    <source>
        <dbReference type="EMBL" id="CCD14524.1"/>
    </source>
</evidence>
<dbReference type="Pfam" id="PF03641">
    <property type="entry name" value="Lysine_decarbox"/>
    <property type="match status" value="1"/>
</dbReference>
<dbReference type="VEuPathDB" id="TriTrypDB:TcIL3000_0_51320"/>
<dbReference type="EMBL" id="CAEQ01001548">
    <property type="protein sequence ID" value="CCD14524.1"/>
    <property type="molecule type" value="Genomic_DNA"/>
</dbReference>
<sequence length="324" mass="37273">MPATDEPAPYVKKEEPQRKTAVPTMKSYENEKFLRSTQGRLIRILCEFEEPASRLRRNHIRSTVLVFGSARSMTAEEHRAAVQKREAAIRSATRPEEREKAEKELQRLRSTEWMCEWMEKITELSKRIAEFSLKERDLINASFNRLPDYFRPNLSGLNKELSFEESTESFHDLIVTTGGGPGFMEAANKGAASVPDVMTMGMGISLPFEVGLNQYVTPGLAFQFHYFFTRKFWMMYSCRAVVIAPGGFGTMDEVFELLTLRQTQKIHKFPIVLFCVKFWKTVVNWEALVDYGTISKEEVDSLCFTDSVDEALAFIRNFFESTNK</sequence>
<dbReference type="PANTHER" id="PTHR43393:SF3">
    <property type="entry name" value="LYSINE DECARBOXYLASE-LIKE PROTEIN"/>
    <property type="match status" value="1"/>
</dbReference>
<dbReference type="AlphaFoldDB" id="F9WB93"/>
<keyword evidence="3" id="KW-1185">Reference proteome</keyword>
<accession>F9WB93</accession>
<dbReference type="OMA" id="TRKFWMV"/>
<evidence type="ECO:0000313" key="3">
    <source>
        <dbReference type="Proteomes" id="UP000000702"/>
    </source>
</evidence>
<organism evidence="2 3">
    <name type="scientific">Trypanosoma congolense (strain IL3000)</name>
    <dbReference type="NCBI Taxonomy" id="1068625"/>
    <lineage>
        <taxon>Eukaryota</taxon>
        <taxon>Discoba</taxon>
        <taxon>Euglenozoa</taxon>
        <taxon>Kinetoplastea</taxon>
        <taxon>Metakinetoplastina</taxon>
        <taxon>Trypanosomatida</taxon>
        <taxon>Trypanosomatidae</taxon>
        <taxon>Trypanosoma</taxon>
        <taxon>Nannomonas</taxon>
    </lineage>
</organism>
<reference evidence="3" key="1">
    <citation type="submission" date="2011-07" db="EMBL/GenBank/DDBJ databases">
        <title>Divergent evolution of antigenic variation in African trypanosomes.</title>
        <authorList>
            <person name="Jackson A.P."/>
            <person name="Berry A."/>
            <person name="Allison H.C."/>
            <person name="Burton P."/>
            <person name="Anderson J."/>
            <person name="Aslett M."/>
            <person name="Brown R."/>
            <person name="Corton N."/>
            <person name="Harris D."/>
            <person name="Hauser H."/>
            <person name="Gamble J."/>
            <person name="Gilderthorp R."/>
            <person name="McQuillan J."/>
            <person name="Quail M.A."/>
            <person name="Sanders M."/>
            <person name="Van Tonder A."/>
            <person name="Ginger M.L."/>
            <person name="Donelson J.E."/>
            <person name="Field M.C."/>
            <person name="Barry J.D."/>
            <person name="Berriman M."/>
            <person name="Hertz-Fowler C."/>
        </authorList>
    </citation>
    <scope>NUCLEOTIDE SEQUENCE [LARGE SCALE GENOMIC DNA]</scope>
    <source>
        <strain evidence="3">IL3000</strain>
    </source>
</reference>
<proteinExistence type="predicted"/>
<gene>
    <name evidence="2" type="ORF">TCIL3000_0_51320</name>
</gene>
<feature type="region of interest" description="Disordered" evidence="1">
    <location>
        <begin position="1"/>
        <end position="24"/>
    </location>
</feature>
<dbReference type="Proteomes" id="UP000000702">
    <property type="component" value="Unassembled WGS sequence"/>
</dbReference>
<evidence type="ECO:0000256" key="1">
    <source>
        <dbReference type="SAM" id="MobiDB-lite"/>
    </source>
</evidence>
<dbReference type="PANTHER" id="PTHR43393">
    <property type="entry name" value="CYTOKININ RIBOSIDE 5'-MONOPHOSPHATE PHOSPHORIBOHYDROLASE"/>
    <property type="match status" value="1"/>
</dbReference>
<dbReference type="InterPro" id="IPR052341">
    <property type="entry name" value="LOG_family_nucleotidases"/>
</dbReference>
<dbReference type="GO" id="GO:0005829">
    <property type="term" value="C:cytosol"/>
    <property type="evidence" value="ECO:0007669"/>
    <property type="project" value="TreeGrafter"/>
</dbReference>
<dbReference type="SUPFAM" id="SSF102405">
    <property type="entry name" value="MCP/YpsA-like"/>
    <property type="match status" value="1"/>
</dbReference>
<dbReference type="Gene3D" id="3.40.50.450">
    <property type="match status" value="1"/>
</dbReference>
<protein>
    <submittedName>
        <fullName evidence="2">WGS project CAEQ00000000 data, annotated contig 2076</fullName>
    </submittedName>
</protein>
<reference evidence="2 3" key="2">
    <citation type="journal article" date="2012" name="Proc. Natl. Acad. Sci. U.S.A.">
        <title>Antigenic diversity is generated by distinct evolutionary mechanisms in African trypanosome species.</title>
        <authorList>
            <person name="Jackson A.P."/>
            <person name="Berry A."/>
            <person name="Aslett M."/>
            <person name="Allison H.C."/>
            <person name="Burton P."/>
            <person name="Vavrova-Anderson J."/>
            <person name="Brown R."/>
            <person name="Browne H."/>
            <person name="Corton N."/>
            <person name="Hauser H."/>
            <person name="Gamble J."/>
            <person name="Gilderthorp R."/>
            <person name="Marcello L."/>
            <person name="McQuillan J."/>
            <person name="Otto T.D."/>
            <person name="Quail M.A."/>
            <person name="Sanders M.J."/>
            <person name="van Tonder A."/>
            <person name="Ginger M.L."/>
            <person name="Field M.C."/>
            <person name="Barry J.D."/>
            <person name="Hertz-Fowler C."/>
            <person name="Berriman M."/>
        </authorList>
    </citation>
    <scope>NUCLEOTIDE SEQUENCE [LARGE SCALE GENOMIC DNA]</scope>
    <source>
        <strain evidence="2 3">IL3000</strain>
    </source>
</reference>
<name>F9WB93_TRYCI</name>
<dbReference type="InterPro" id="IPR031100">
    <property type="entry name" value="LOG_fam"/>
</dbReference>
<comment type="caution">
    <text evidence="2">The sequence shown here is derived from an EMBL/GenBank/DDBJ whole genome shotgun (WGS) entry which is preliminary data.</text>
</comment>